<dbReference type="SUPFAM" id="SSF52540">
    <property type="entry name" value="P-loop containing nucleoside triphosphate hydrolases"/>
    <property type="match status" value="1"/>
</dbReference>
<dbReference type="EMBL" id="BRYB01003990">
    <property type="protein sequence ID" value="GMI23919.1"/>
    <property type="molecule type" value="Genomic_DNA"/>
</dbReference>
<evidence type="ECO:0000256" key="1">
    <source>
        <dbReference type="SAM" id="MobiDB-lite"/>
    </source>
</evidence>
<gene>
    <name evidence="3" type="ORF">TeGR_g3812</name>
</gene>
<proteinExistence type="predicted"/>
<accession>A0ABQ6MCR9</accession>
<dbReference type="InterPro" id="IPR023393">
    <property type="entry name" value="START-like_dom_sf"/>
</dbReference>
<sequence length="682" mass="74944">MGYVPVPITSAAFFVSKMSSTLQAMYSRSKKAWSKKGKRAAQARLRFCVIHFGDILWRCGVGASVIPYGPEVDEVTKQFQALLGGKVAASSTDDGDSESDGDESPPPSFIFCSASVIEDQSDIVGRSRLIEFTDSAEHPGWEVPHDIFTSAVTSVFEASAMVGRFDTRKALSHSLEQLLLINASSTTLLEALAGFGKSMLANEIVQVAAALKIPHYIARVSQGDESNLKVWIEFCASLLRTAEHGDGGANVDLLGHLPPGCGITELYWLRDYLPAKYRVTESMLRAEQNDSDDDDDDEAGGDLFEKELAQDANASVKLQLFGNLLHSLVLQVGPFVFVIEDLQWLDSSSWKMLAQIENWTHGLMTVCTTRPCVPLHAASFYTSVCKSDSTRREILGPLDGAELTSLASRHLKGVKMSVSSSLTAFERLKTLSNGFPFLAEELLREATASFESSLLGSANGPGETIKDSGISLSKERDAKDPYTDEELDELDEIYANYKRDADWGLHLVEDGVEYFFRANDTGSIRQGKAVGVVPNCTPHDLLEATVGAARDNEHWSLATYEGSLGKKWVVEDLNDHSAIVRMINKFPSPFQDRESIIKYTWREMEPGTILYVTKSVEHEACPRSSRYVRMEVKFYASVTTAIPNTNSTRQQIMLMADPKGIIPAMVINALGKGAIEGVRNNM</sequence>
<dbReference type="Gene3D" id="3.30.530.20">
    <property type="match status" value="1"/>
</dbReference>
<dbReference type="Pfam" id="PF01852">
    <property type="entry name" value="START"/>
    <property type="match status" value="1"/>
</dbReference>
<dbReference type="PANTHER" id="PTHR19308">
    <property type="entry name" value="PHOSPHATIDYLCHOLINE TRANSFER PROTEIN"/>
    <property type="match status" value="1"/>
</dbReference>
<name>A0ABQ6MCR9_9STRA</name>
<evidence type="ECO:0000259" key="2">
    <source>
        <dbReference type="PROSITE" id="PS50848"/>
    </source>
</evidence>
<dbReference type="PANTHER" id="PTHR19308:SF14">
    <property type="entry name" value="START DOMAIN-CONTAINING PROTEIN"/>
    <property type="match status" value="1"/>
</dbReference>
<evidence type="ECO:0000313" key="3">
    <source>
        <dbReference type="EMBL" id="GMI23919.1"/>
    </source>
</evidence>
<reference evidence="3 4" key="1">
    <citation type="journal article" date="2023" name="Commun. Biol.">
        <title>Genome analysis of Parmales, the sister group of diatoms, reveals the evolutionary specialization of diatoms from phago-mixotrophs to photoautotrophs.</title>
        <authorList>
            <person name="Ban H."/>
            <person name="Sato S."/>
            <person name="Yoshikawa S."/>
            <person name="Yamada K."/>
            <person name="Nakamura Y."/>
            <person name="Ichinomiya M."/>
            <person name="Sato N."/>
            <person name="Blanc-Mathieu R."/>
            <person name="Endo H."/>
            <person name="Kuwata A."/>
            <person name="Ogata H."/>
        </authorList>
    </citation>
    <scope>NUCLEOTIDE SEQUENCE [LARGE SCALE GENOMIC DNA]</scope>
</reference>
<dbReference type="CDD" id="cd00177">
    <property type="entry name" value="START"/>
    <property type="match status" value="1"/>
</dbReference>
<organism evidence="3 4">
    <name type="scientific">Tetraparma gracilis</name>
    <dbReference type="NCBI Taxonomy" id="2962635"/>
    <lineage>
        <taxon>Eukaryota</taxon>
        <taxon>Sar</taxon>
        <taxon>Stramenopiles</taxon>
        <taxon>Ochrophyta</taxon>
        <taxon>Bolidophyceae</taxon>
        <taxon>Parmales</taxon>
        <taxon>Triparmaceae</taxon>
        <taxon>Tetraparma</taxon>
    </lineage>
</organism>
<evidence type="ECO:0000313" key="4">
    <source>
        <dbReference type="Proteomes" id="UP001165060"/>
    </source>
</evidence>
<dbReference type="InterPro" id="IPR027417">
    <property type="entry name" value="P-loop_NTPase"/>
</dbReference>
<dbReference type="SUPFAM" id="SSF55961">
    <property type="entry name" value="Bet v1-like"/>
    <property type="match status" value="1"/>
</dbReference>
<comment type="caution">
    <text evidence="3">The sequence shown here is derived from an EMBL/GenBank/DDBJ whole genome shotgun (WGS) entry which is preliminary data.</text>
</comment>
<keyword evidence="4" id="KW-1185">Reference proteome</keyword>
<dbReference type="InterPro" id="IPR051213">
    <property type="entry name" value="START_lipid_transfer"/>
</dbReference>
<feature type="region of interest" description="Disordered" evidence="1">
    <location>
        <begin position="88"/>
        <end position="107"/>
    </location>
</feature>
<dbReference type="Proteomes" id="UP001165060">
    <property type="component" value="Unassembled WGS sequence"/>
</dbReference>
<dbReference type="InterPro" id="IPR002913">
    <property type="entry name" value="START_lipid-bd_dom"/>
</dbReference>
<feature type="domain" description="START" evidence="2">
    <location>
        <begin position="503"/>
        <end position="669"/>
    </location>
</feature>
<feature type="compositionally biased region" description="Acidic residues" evidence="1">
    <location>
        <begin position="93"/>
        <end position="103"/>
    </location>
</feature>
<dbReference type="PROSITE" id="PS50848">
    <property type="entry name" value="START"/>
    <property type="match status" value="1"/>
</dbReference>
<protein>
    <recommendedName>
        <fullName evidence="2">START domain-containing protein</fullName>
    </recommendedName>
</protein>